<proteinExistence type="predicted"/>
<dbReference type="EMBL" id="CP021081">
    <property type="protein sequence ID" value="ASN81963.1"/>
    <property type="molecule type" value="Genomic_DNA"/>
</dbReference>
<dbReference type="GO" id="GO:0016301">
    <property type="term" value="F:kinase activity"/>
    <property type="evidence" value="ECO:0007669"/>
    <property type="project" value="UniProtKB-KW"/>
</dbReference>
<dbReference type="SUPFAM" id="SSF53613">
    <property type="entry name" value="Ribokinase-like"/>
    <property type="match status" value="1"/>
</dbReference>
<dbReference type="InterPro" id="IPR029056">
    <property type="entry name" value="Ribokinase-like"/>
</dbReference>
<evidence type="ECO:0000256" key="1">
    <source>
        <dbReference type="ARBA" id="ARBA00022679"/>
    </source>
</evidence>
<evidence type="ECO:0000256" key="2">
    <source>
        <dbReference type="ARBA" id="ARBA00022777"/>
    </source>
</evidence>
<dbReference type="RefSeq" id="WP_081425883.1">
    <property type="nucleotide sequence ID" value="NZ_CP021081.1"/>
</dbReference>
<dbReference type="Pfam" id="PF00294">
    <property type="entry name" value="PfkB"/>
    <property type="match status" value="1"/>
</dbReference>
<dbReference type="Gene3D" id="3.40.1190.20">
    <property type="match status" value="1"/>
</dbReference>
<sequence>MPKHPTLVSLGDLAWDVLAKPDTMLMPGGDTTGRLELSGGGSAANLAVWARRAGHPAAFVGKVGQDRFGEIATAELEAEGVEARTVSSAEHPTGVILALIDRLGQRSMLTGQGADWELLPEDLPRDLLAGARHLHLTAWSLFRDPPRAAALEAAQVAKAGGATLSLDPGSFQMIQQMGRDHFLKIVDDVPFDVLFPNDDEARAMSGKRQPDRSLDWLRDRYPHALVVLKMDADGALIEGPETPRLHVAATHDRLVDATGAGDAFGGAFLAGWLAHGDAGRAAQLAVQAGGWVVSRFGARPPADADLAARLGAAHAGRALTPSQLIDKDAMTQLAARRTSDPDLLAAQEGPA</sequence>
<dbReference type="PANTHER" id="PTHR10584:SF167">
    <property type="entry name" value="PFKB DOMAIN PROTEIN"/>
    <property type="match status" value="1"/>
</dbReference>
<name>A0A221SZ88_9DEIO</name>
<protein>
    <submittedName>
        <fullName evidence="4">Carbohydrate kinase family protein</fullName>
    </submittedName>
</protein>
<reference evidence="4 5" key="1">
    <citation type="submission" date="2017-05" db="EMBL/GenBank/DDBJ databases">
        <title>The complete genome sequence of Deinococcus ficus isolated from the rhizosphere of the Ficus religiosa L. in Taiwan.</title>
        <authorList>
            <person name="Wu K.-M."/>
            <person name="Liao T.-L."/>
            <person name="Liu Y.-M."/>
            <person name="Young C.-C."/>
            <person name="Tsai S.-F."/>
        </authorList>
    </citation>
    <scope>NUCLEOTIDE SEQUENCE [LARGE SCALE GENOMIC DNA]</scope>
    <source>
        <strain evidence="4 5">CC-FR2-10</strain>
    </source>
</reference>
<keyword evidence="5" id="KW-1185">Reference proteome</keyword>
<dbReference type="InterPro" id="IPR011611">
    <property type="entry name" value="PfkB_dom"/>
</dbReference>
<feature type="domain" description="Carbohydrate kinase PfkB" evidence="3">
    <location>
        <begin position="7"/>
        <end position="303"/>
    </location>
</feature>
<evidence type="ECO:0000313" key="5">
    <source>
        <dbReference type="Proteomes" id="UP000259030"/>
    </source>
</evidence>
<dbReference type="CDD" id="cd01166">
    <property type="entry name" value="KdgK"/>
    <property type="match status" value="1"/>
</dbReference>
<accession>A0A221SZ88</accession>
<organism evidence="4 5">
    <name type="scientific">Deinococcus ficus</name>
    <dbReference type="NCBI Taxonomy" id="317577"/>
    <lineage>
        <taxon>Bacteria</taxon>
        <taxon>Thermotogati</taxon>
        <taxon>Deinococcota</taxon>
        <taxon>Deinococci</taxon>
        <taxon>Deinococcales</taxon>
        <taxon>Deinococcaceae</taxon>
        <taxon>Deinococcus</taxon>
    </lineage>
</organism>
<keyword evidence="1" id="KW-0808">Transferase</keyword>
<dbReference type="KEGG" id="dfc:DFI_02605"/>
<dbReference type="AlphaFoldDB" id="A0A221SZ88"/>
<keyword evidence="2 4" id="KW-0418">Kinase</keyword>
<dbReference type="Proteomes" id="UP000259030">
    <property type="component" value="Chromosome"/>
</dbReference>
<evidence type="ECO:0000313" key="4">
    <source>
        <dbReference type="EMBL" id="ASN81963.1"/>
    </source>
</evidence>
<evidence type="ECO:0000259" key="3">
    <source>
        <dbReference type="Pfam" id="PF00294"/>
    </source>
</evidence>
<gene>
    <name evidence="4" type="ORF">DFI_02605</name>
</gene>
<dbReference type="PANTHER" id="PTHR10584">
    <property type="entry name" value="SUGAR KINASE"/>
    <property type="match status" value="1"/>
</dbReference>
<dbReference type="STRING" id="317577.GCA_000419625_00619"/>